<dbReference type="GO" id="GO:0003677">
    <property type="term" value="F:DNA binding"/>
    <property type="evidence" value="ECO:0007669"/>
    <property type="project" value="UniProtKB-KW"/>
</dbReference>
<dbReference type="Pfam" id="PF17293">
    <property type="entry name" value="Arm-DNA-bind_5"/>
    <property type="match status" value="1"/>
</dbReference>
<dbReference type="InterPro" id="IPR011010">
    <property type="entry name" value="DNA_brk_join_enz"/>
</dbReference>
<evidence type="ECO:0000256" key="3">
    <source>
        <dbReference type="ARBA" id="ARBA00023172"/>
    </source>
</evidence>
<dbReference type="EMBL" id="JACDZE010000004">
    <property type="protein sequence ID" value="MBA5630324.1"/>
    <property type="molecule type" value="Genomic_DNA"/>
</dbReference>
<dbReference type="RefSeq" id="WP_182043925.1">
    <property type="nucleotide sequence ID" value="NZ_JACDZE010000004.1"/>
</dbReference>
<dbReference type="Gene3D" id="1.10.150.130">
    <property type="match status" value="1"/>
</dbReference>
<comment type="caution">
    <text evidence="5">The sequence shown here is derived from an EMBL/GenBank/DDBJ whole genome shotgun (WGS) entry which is preliminary data.</text>
</comment>
<dbReference type="InterPro" id="IPR025269">
    <property type="entry name" value="SAM-like_dom"/>
</dbReference>
<dbReference type="Gene3D" id="1.10.443.10">
    <property type="entry name" value="Intergrase catalytic core"/>
    <property type="match status" value="1"/>
</dbReference>
<dbReference type="Pfam" id="PF13102">
    <property type="entry name" value="Phage_int_SAM_5"/>
    <property type="match status" value="1"/>
</dbReference>
<evidence type="ECO:0000313" key="5">
    <source>
        <dbReference type="EMBL" id="MBA5630324.1"/>
    </source>
</evidence>
<dbReference type="GO" id="GO:0015074">
    <property type="term" value="P:DNA integration"/>
    <property type="evidence" value="ECO:0007669"/>
    <property type="project" value="InterPro"/>
</dbReference>
<dbReference type="SUPFAM" id="SSF56349">
    <property type="entry name" value="DNA breaking-rejoining enzymes"/>
    <property type="match status" value="1"/>
</dbReference>
<keyword evidence="3" id="KW-0233">DNA recombination</keyword>
<reference evidence="5 6" key="1">
    <citation type="submission" date="2020-07" db="EMBL/GenBank/DDBJ databases">
        <title>Moheibacter lacus sp. nov., a member of the family Flavobacteriaceae isolated from freshwater lake sediment.</title>
        <authorList>
            <person name="Liu Y."/>
        </authorList>
    </citation>
    <scope>NUCLEOTIDE SEQUENCE [LARGE SCALE GENOMIC DNA]</scope>
    <source>
        <strain evidence="5 6">BDHS18</strain>
    </source>
</reference>
<evidence type="ECO:0000313" key="6">
    <source>
        <dbReference type="Proteomes" id="UP000552241"/>
    </source>
</evidence>
<feature type="domain" description="Tyr recombinase" evidence="4">
    <location>
        <begin position="219"/>
        <end position="399"/>
    </location>
</feature>
<comment type="similarity">
    <text evidence="1">Belongs to the 'phage' integrase family.</text>
</comment>
<dbReference type="PANTHER" id="PTHR30349:SF64">
    <property type="entry name" value="PROPHAGE INTEGRASE INTD-RELATED"/>
    <property type="match status" value="1"/>
</dbReference>
<organism evidence="5 6">
    <name type="scientific">Moheibacter lacus</name>
    <dbReference type="NCBI Taxonomy" id="2745851"/>
    <lineage>
        <taxon>Bacteria</taxon>
        <taxon>Pseudomonadati</taxon>
        <taxon>Bacteroidota</taxon>
        <taxon>Flavobacteriia</taxon>
        <taxon>Flavobacteriales</taxon>
        <taxon>Weeksellaceae</taxon>
        <taxon>Moheibacter</taxon>
    </lineage>
</organism>
<dbReference type="InterPro" id="IPR035386">
    <property type="entry name" value="Arm-DNA-bind_5"/>
</dbReference>
<dbReference type="PROSITE" id="PS51898">
    <property type="entry name" value="TYR_RECOMBINASE"/>
    <property type="match status" value="1"/>
</dbReference>
<gene>
    <name evidence="5" type="ORF">HU137_11125</name>
</gene>
<dbReference type="InterPro" id="IPR002104">
    <property type="entry name" value="Integrase_catalytic"/>
</dbReference>
<dbReference type="AlphaFoldDB" id="A0A838ZTK7"/>
<dbReference type="GO" id="GO:0006310">
    <property type="term" value="P:DNA recombination"/>
    <property type="evidence" value="ECO:0007669"/>
    <property type="project" value="UniProtKB-KW"/>
</dbReference>
<evidence type="ECO:0000256" key="2">
    <source>
        <dbReference type="ARBA" id="ARBA00023125"/>
    </source>
</evidence>
<dbReference type="InterPro" id="IPR013762">
    <property type="entry name" value="Integrase-like_cat_sf"/>
</dbReference>
<evidence type="ECO:0000256" key="1">
    <source>
        <dbReference type="ARBA" id="ARBA00008857"/>
    </source>
</evidence>
<dbReference type="CDD" id="cd01185">
    <property type="entry name" value="INTN1_C_like"/>
    <property type="match status" value="1"/>
</dbReference>
<dbReference type="InterPro" id="IPR050090">
    <property type="entry name" value="Tyrosine_recombinase_XerCD"/>
</dbReference>
<proteinExistence type="inferred from homology"/>
<accession>A0A838ZTK7</accession>
<dbReference type="Pfam" id="PF00589">
    <property type="entry name" value="Phage_integrase"/>
    <property type="match status" value="1"/>
</dbReference>
<dbReference type="Proteomes" id="UP000552241">
    <property type="component" value="Unassembled WGS sequence"/>
</dbReference>
<protein>
    <submittedName>
        <fullName evidence="5">Site-specific integrase</fullName>
    </submittedName>
</protein>
<keyword evidence="2" id="KW-0238">DNA-binding</keyword>
<sequence>MLENSFAILFFLKKTKRETPHRFIYLRVTVDGIAKEISIKKKWNVSRWDQKRGRARDNKEDAKVLNFYLDSLESKIMMFRAKMVTENKIIYTIDIINHIKGTDRKKNYVLIEFQKHNDEIEALVSSEYAPGTLERYKTAKSHLEEFISHNYKREDITFHELDYEFISEYAIYLKTVRKCSHNTTLKYISNFKKIVLRAVAKGIINSDPFIQFKIRKVKLNKRPLSWEELRRIESKEITNERLAIVRDIFVFQCYTGLAYIDVFNLKRSDIKKGSNGELWIISNRQKTNSVSDVPLLPKAIQILDKYKDHPFCKTTNQALPVKSNQKMNGYLKEISAICGIDNELTTHKARRTFGSTVTLNMGVPIHVVKEMLGHHSVKQTEEYAITESKTINREMKLLQKRLAKEKRGNTKEFKYLSDDILNSNKNDALGKLWKLEQEIQRIKEAITD</sequence>
<name>A0A838ZTK7_9FLAO</name>
<evidence type="ECO:0000259" key="4">
    <source>
        <dbReference type="PROSITE" id="PS51898"/>
    </source>
</evidence>
<keyword evidence="6" id="KW-1185">Reference proteome</keyword>
<dbReference type="InterPro" id="IPR010998">
    <property type="entry name" value="Integrase_recombinase_N"/>
</dbReference>
<dbReference type="PANTHER" id="PTHR30349">
    <property type="entry name" value="PHAGE INTEGRASE-RELATED"/>
    <property type="match status" value="1"/>
</dbReference>